<dbReference type="EMBL" id="AQHN01000055">
    <property type="protein sequence ID" value="ENN87885.1"/>
    <property type="molecule type" value="Genomic_DNA"/>
</dbReference>
<comment type="caution">
    <text evidence="1">The sequence shown here is derived from an EMBL/GenBank/DDBJ whole genome shotgun (WGS) entry which is preliminary data.</text>
</comment>
<gene>
    <name evidence="1" type="ORF">RHSP_48728</name>
</gene>
<name>N6V1X2_9HYPH</name>
<protein>
    <submittedName>
        <fullName evidence="1">Uncharacterized protein</fullName>
    </submittedName>
</protein>
<sequence>MQEPWSEFLLHGFEEGRDGLLIALVENPLAQALCRHKASTMQRAEMSGHGGLRQAAAFELAGANAEFQRMLLRREMRVRILEVVQDLEPCRVGEGLEDFALVHGVHWVNIE</sequence>
<organism evidence="1 2">
    <name type="scientific">Rhizobium freirei PRF 81</name>
    <dbReference type="NCBI Taxonomy" id="363754"/>
    <lineage>
        <taxon>Bacteria</taxon>
        <taxon>Pseudomonadati</taxon>
        <taxon>Pseudomonadota</taxon>
        <taxon>Alphaproteobacteria</taxon>
        <taxon>Hyphomicrobiales</taxon>
        <taxon>Rhizobiaceae</taxon>
        <taxon>Rhizobium/Agrobacterium group</taxon>
        <taxon>Rhizobium</taxon>
    </lineage>
</organism>
<dbReference type="Proteomes" id="UP000012429">
    <property type="component" value="Unassembled WGS sequence"/>
</dbReference>
<evidence type="ECO:0000313" key="1">
    <source>
        <dbReference type="EMBL" id="ENN87885.1"/>
    </source>
</evidence>
<proteinExistence type="predicted"/>
<evidence type="ECO:0000313" key="2">
    <source>
        <dbReference type="Proteomes" id="UP000012429"/>
    </source>
</evidence>
<reference evidence="1 2" key="1">
    <citation type="journal article" date="2012" name="BMC Genomics">
        <title>Genomic basis of broad host range and environmental adaptability of Rhizobium tropici CIAT 899 and Rhizobium sp. PRF 81 which are used in inoculants for common bean (Phaseolus vulgaris L.).</title>
        <authorList>
            <person name="Ormeno-Orrillo E."/>
            <person name="Menna P."/>
            <person name="Almeida L.G."/>
            <person name="Ollero F.J."/>
            <person name="Nicolas M.F."/>
            <person name="Pains Rodrigues E."/>
            <person name="Shigueyoshi Nakatani A."/>
            <person name="Silva Batista J.S."/>
            <person name="Oliveira Chueire L.M."/>
            <person name="Souza R.C."/>
            <person name="Ribeiro Vasconcelos A.T."/>
            <person name="Megias M."/>
            <person name="Hungria M."/>
            <person name="Martinez-Romero E."/>
        </authorList>
    </citation>
    <scope>NUCLEOTIDE SEQUENCE [LARGE SCALE GENOMIC DNA]</scope>
    <source>
        <strain evidence="1 2">PRF 81</strain>
    </source>
</reference>
<dbReference type="AlphaFoldDB" id="N6V1X2"/>
<accession>N6V1X2</accession>
<keyword evidence="2" id="KW-1185">Reference proteome</keyword>